<feature type="transmembrane region" description="Helical" evidence="10">
    <location>
        <begin position="251"/>
        <end position="273"/>
    </location>
</feature>
<keyword evidence="9" id="KW-0297">G-protein coupled receptor</keyword>
<keyword evidence="10" id="KW-1003">Cell membrane</keyword>
<protein>
    <recommendedName>
        <fullName evidence="10">Olfactory receptor</fullName>
    </recommendedName>
</protein>
<keyword evidence="5 10" id="KW-0552">Olfaction</keyword>
<sequence>MKGTGQRPLQHLRMSSNDTDLGQVSFILIGIPGLEAFHRWIAVPLCSMYILTLVGNCTLLFIIKTETSLHKPMYLFLSMLAINDLILTTSTVPKMLSIFWLNSREISFNDCLVQMFFIHTFSMVESSILLAMAFDRYVAICDPLRYATILSNSAVAKMGLAGLFRGMILVMPCPFLIKRLPYCSQKVIQHTYCEHMAMVKLSCGDTIINRIYGICAALFVIVLDMVLIAASYTMILRAVFRVPSKEACAKALSTCAAHACTILVTYTPALFTFLTHRIGRNVPPYIHILLGSLYLLVPPMVNPLVYGVKTREIRDKVLSMFNYSKKLI</sequence>
<dbReference type="PRINTS" id="PR00237">
    <property type="entry name" value="GPCRRHODOPSN"/>
</dbReference>
<keyword evidence="8 9" id="KW-0807">Transducer</keyword>
<evidence type="ECO:0000259" key="11">
    <source>
        <dbReference type="PROSITE" id="PS50262"/>
    </source>
</evidence>
<dbReference type="KEGG" id="asn:102368826"/>
<dbReference type="PROSITE" id="PS00237">
    <property type="entry name" value="G_PROTEIN_RECEP_F1_1"/>
    <property type="match status" value="1"/>
</dbReference>
<feature type="domain" description="G-protein coupled receptors family 1 profile" evidence="11">
    <location>
        <begin position="55"/>
        <end position="306"/>
    </location>
</feature>
<dbReference type="GO" id="GO:0004930">
    <property type="term" value="F:G protein-coupled receptor activity"/>
    <property type="evidence" value="ECO:0007669"/>
    <property type="project" value="UniProtKB-KW"/>
</dbReference>
<dbReference type="eggNOG" id="ENOG502QV28">
    <property type="taxonomic scope" value="Eukaryota"/>
</dbReference>
<feature type="transmembrane region" description="Helical" evidence="10">
    <location>
        <begin position="112"/>
        <end position="134"/>
    </location>
</feature>
<evidence type="ECO:0000256" key="10">
    <source>
        <dbReference type="RuleBase" id="RU363047"/>
    </source>
</evidence>
<comment type="function">
    <text evidence="1">Odorant receptor.</text>
</comment>
<keyword evidence="12" id="KW-1185">Reference proteome</keyword>
<keyword evidence="6 10" id="KW-1133">Transmembrane helix</keyword>
<dbReference type="RefSeq" id="XP_006036768.1">
    <property type="nucleotide sequence ID" value="XM_006036706.1"/>
</dbReference>
<dbReference type="InterPro" id="IPR000725">
    <property type="entry name" value="Olfact_rcpt"/>
</dbReference>
<comment type="subcellular location">
    <subcellularLocation>
        <location evidence="10">Cell membrane</location>
        <topology evidence="10">Multi-pass membrane protein</topology>
    </subcellularLocation>
    <subcellularLocation>
        <location evidence="2">Membrane</location>
        <topology evidence="2">Multi-pass membrane protein</topology>
    </subcellularLocation>
</comment>
<dbReference type="CDD" id="cd15953">
    <property type="entry name" value="7tmA_OR52P-like"/>
    <property type="match status" value="1"/>
</dbReference>
<dbReference type="InterPro" id="IPR000276">
    <property type="entry name" value="GPCR_Rhodpsn"/>
</dbReference>
<dbReference type="InterPro" id="IPR050402">
    <property type="entry name" value="OR51/52/56-like"/>
</dbReference>
<dbReference type="OrthoDB" id="10254436at2759"/>
<evidence type="ECO:0000256" key="8">
    <source>
        <dbReference type="ARBA" id="ARBA00023224"/>
    </source>
</evidence>
<dbReference type="AlphaFoldDB" id="A0A1U7SJ97"/>
<evidence type="ECO:0000256" key="4">
    <source>
        <dbReference type="ARBA" id="ARBA00022692"/>
    </source>
</evidence>
<evidence type="ECO:0000256" key="9">
    <source>
        <dbReference type="RuleBase" id="RU000688"/>
    </source>
</evidence>
<evidence type="ECO:0000256" key="7">
    <source>
        <dbReference type="ARBA" id="ARBA00023136"/>
    </source>
</evidence>
<dbReference type="InParanoid" id="A0A1U7SJ97"/>
<evidence type="ECO:0000256" key="5">
    <source>
        <dbReference type="ARBA" id="ARBA00022725"/>
    </source>
</evidence>
<evidence type="ECO:0000256" key="3">
    <source>
        <dbReference type="ARBA" id="ARBA00022606"/>
    </source>
</evidence>
<comment type="similarity">
    <text evidence="9">Belongs to the G-protein coupled receptor 1 family.</text>
</comment>
<keyword evidence="3 10" id="KW-0716">Sensory transduction</keyword>
<evidence type="ECO:0000256" key="6">
    <source>
        <dbReference type="ARBA" id="ARBA00022989"/>
    </source>
</evidence>
<keyword evidence="4 9" id="KW-0812">Transmembrane</keyword>
<evidence type="ECO:0000313" key="12">
    <source>
        <dbReference type="Proteomes" id="UP000189705"/>
    </source>
</evidence>
<dbReference type="Pfam" id="PF13853">
    <property type="entry name" value="7tm_4"/>
    <property type="match status" value="1"/>
</dbReference>
<evidence type="ECO:0000256" key="1">
    <source>
        <dbReference type="ARBA" id="ARBA00002936"/>
    </source>
</evidence>
<reference evidence="13" key="1">
    <citation type="submission" date="2025-08" db="UniProtKB">
        <authorList>
            <consortium name="RefSeq"/>
        </authorList>
    </citation>
    <scope>IDENTIFICATION</scope>
</reference>
<feature type="transmembrane region" description="Helical" evidence="10">
    <location>
        <begin position="211"/>
        <end position="239"/>
    </location>
</feature>
<feature type="transmembrane region" description="Helical" evidence="10">
    <location>
        <begin position="40"/>
        <end position="62"/>
    </location>
</feature>
<dbReference type="Proteomes" id="UP000189705">
    <property type="component" value="Unplaced"/>
</dbReference>
<dbReference type="Gene3D" id="1.20.1070.10">
    <property type="entry name" value="Rhodopsin 7-helix transmembrane proteins"/>
    <property type="match status" value="1"/>
</dbReference>
<feature type="transmembrane region" description="Helical" evidence="10">
    <location>
        <begin position="285"/>
        <end position="306"/>
    </location>
</feature>
<dbReference type="FunFam" id="1.20.1070.10:FF:000006">
    <property type="entry name" value="Olfactory receptor"/>
    <property type="match status" value="1"/>
</dbReference>
<feature type="transmembrane region" description="Helical" evidence="10">
    <location>
        <begin position="155"/>
        <end position="177"/>
    </location>
</feature>
<gene>
    <name evidence="13" type="primary">LOC102368826</name>
</gene>
<name>A0A1U7SJ97_ALLSI</name>
<organism evidence="12 13">
    <name type="scientific">Alligator sinensis</name>
    <name type="common">Chinese alligator</name>
    <dbReference type="NCBI Taxonomy" id="38654"/>
    <lineage>
        <taxon>Eukaryota</taxon>
        <taxon>Metazoa</taxon>
        <taxon>Chordata</taxon>
        <taxon>Craniata</taxon>
        <taxon>Vertebrata</taxon>
        <taxon>Euteleostomi</taxon>
        <taxon>Archelosauria</taxon>
        <taxon>Archosauria</taxon>
        <taxon>Crocodylia</taxon>
        <taxon>Alligatoridae</taxon>
        <taxon>Alligatorinae</taxon>
        <taxon>Alligator</taxon>
    </lineage>
</organism>
<dbReference type="SUPFAM" id="SSF81321">
    <property type="entry name" value="Family A G protein-coupled receptor-like"/>
    <property type="match status" value="1"/>
</dbReference>
<dbReference type="InterPro" id="IPR017452">
    <property type="entry name" value="GPCR_Rhodpsn_7TM"/>
</dbReference>
<feature type="transmembrane region" description="Helical" evidence="10">
    <location>
        <begin position="74"/>
        <end position="92"/>
    </location>
</feature>
<dbReference type="GO" id="GO:0005886">
    <property type="term" value="C:plasma membrane"/>
    <property type="evidence" value="ECO:0007669"/>
    <property type="project" value="UniProtKB-SubCell"/>
</dbReference>
<keyword evidence="9" id="KW-0675">Receptor</keyword>
<accession>A0A1U7SJ97</accession>
<keyword evidence="7 10" id="KW-0472">Membrane</keyword>
<evidence type="ECO:0000313" key="13">
    <source>
        <dbReference type="RefSeq" id="XP_006036768.1"/>
    </source>
</evidence>
<proteinExistence type="inferred from homology"/>
<dbReference type="PRINTS" id="PR00245">
    <property type="entry name" value="OLFACTORYR"/>
</dbReference>
<dbReference type="GO" id="GO:0004984">
    <property type="term" value="F:olfactory receptor activity"/>
    <property type="evidence" value="ECO:0007669"/>
    <property type="project" value="InterPro"/>
</dbReference>
<dbReference type="PROSITE" id="PS50262">
    <property type="entry name" value="G_PROTEIN_RECEP_F1_2"/>
    <property type="match status" value="1"/>
</dbReference>
<dbReference type="GeneID" id="102368826"/>
<dbReference type="PANTHER" id="PTHR26450:SF59">
    <property type="entry name" value="OLFACTORY RECEPTOR"/>
    <property type="match status" value="1"/>
</dbReference>
<dbReference type="PANTHER" id="PTHR26450">
    <property type="entry name" value="OLFACTORY RECEPTOR 56B1-RELATED"/>
    <property type="match status" value="1"/>
</dbReference>
<evidence type="ECO:0000256" key="2">
    <source>
        <dbReference type="ARBA" id="ARBA00004141"/>
    </source>
</evidence>